<dbReference type="InterPro" id="IPR011705">
    <property type="entry name" value="BACK"/>
</dbReference>
<evidence type="ECO:0000313" key="2">
    <source>
        <dbReference type="EMBL" id="CAL1269886.1"/>
    </source>
</evidence>
<comment type="caution">
    <text evidence="2">The sequence shown here is derived from an EMBL/GenBank/DDBJ whole genome shotgun (WGS) entry which is preliminary data.</text>
</comment>
<dbReference type="PANTHER" id="PTHR45774:SF3">
    <property type="entry name" value="BTB (POZ) DOMAIN-CONTAINING 2B-RELATED"/>
    <property type="match status" value="1"/>
</dbReference>
<evidence type="ECO:0000259" key="1">
    <source>
        <dbReference type="PROSITE" id="PS50097"/>
    </source>
</evidence>
<sequence>MPYSERRKRILKEELKKKQPGMQEIKNILHRKVALSIGEQECSINNIQEIFGYFLEEKMFTDILFQVKCGDGWIDFSAHKLILSMWSPVLADMCDKTCMKSDDTIIVEDVSPMTFDTMLKFMYGSFSDQLNDFSFLLKLYKAAAVYEINELKDLCKEKFVCSTPNKNNVFQLLDAGKLLNCESLIQRCYKILQVKTAEVLVAQELCNITPAMLKTILELPRVSFDSEKELISWVLAWVKNESLKHSSKSFKEILVDFLPYLNFLNLTAEEFAKFWQNRGNDLMSEQEGFSIFMNIAVPASHPLPSWCPSTPKQRDYRNQNFDSLSSMDSIS</sequence>
<dbReference type="EMBL" id="CAXIEN010000044">
    <property type="protein sequence ID" value="CAL1269886.1"/>
    <property type="molecule type" value="Genomic_DNA"/>
</dbReference>
<dbReference type="InterPro" id="IPR011333">
    <property type="entry name" value="SKP1/BTB/POZ_sf"/>
</dbReference>
<dbReference type="AlphaFoldDB" id="A0AAV1ZDU3"/>
<dbReference type="Gene3D" id="1.25.40.420">
    <property type="match status" value="1"/>
</dbReference>
<reference evidence="2 3" key="1">
    <citation type="submission" date="2024-04" db="EMBL/GenBank/DDBJ databases">
        <authorList>
            <person name="Rising A."/>
            <person name="Reimegard J."/>
            <person name="Sonavane S."/>
            <person name="Akerstrom W."/>
            <person name="Nylinder S."/>
            <person name="Hedman E."/>
            <person name="Kallberg Y."/>
        </authorList>
    </citation>
    <scope>NUCLEOTIDE SEQUENCE [LARGE SCALE GENOMIC DNA]</scope>
</reference>
<dbReference type="SMART" id="SM00225">
    <property type="entry name" value="BTB"/>
    <property type="match status" value="1"/>
</dbReference>
<dbReference type="SUPFAM" id="SSF54695">
    <property type="entry name" value="POZ domain"/>
    <property type="match status" value="1"/>
</dbReference>
<dbReference type="CDD" id="cd14733">
    <property type="entry name" value="BACK"/>
    <property type="match status" value="1"/>
</dbReference>
<dbReference type="Proteomes" id="UP001497382">
    <property type="component" value="Unassembled WGS sequence"/>
</dbReference>
<organism evidence="2 3">
    <name type="scientific">Larinioides sclopetarius</name>
    <dbReference type="NCBI Taxonomy" id="280406"/>
    <lineage>
        <taxon>Eukaryota</taxon>
        <taxon>Metazoa</taxon>
        <taxon>Ecdysozoa</taxon>
        <taxon>Arthropoda</taxon>
        <taxon>Chelicerata</taxon>
        <taxon>Arachnida</taxon>
        <taxon>Araneae</taxon>
        <taxon>Araneomorphae</taxon>
        <taxon>Entelegynae</taxon>
        <taxon>Araneoidea</taxon>
        <taxon>Araneidae</taxon>
        <taxon>Larinioides</taxon>
    </lineage>
</organism>
<keyword evidence="3" id="KW-1185">Reference proteome</keyword>
<name>A0AAV1ZDU3_9ARAC</name>
<dbReference type="InterPro" id="IPR000210">
    <property type="entry name" value="BTB/POZ_dom"/>
</dbReference>
<feature type="domain" description="BTB" evidence="1">
    <location>
        <begin position="61"/>
        <end position="123"/>
    </location>
</feature>
<proteinExistence type="predicted"/>
<evidence type="ECO:0000313" key="3">
    <source>
        <dbReference type="Proteomes" id="UP001497382"/>
    </source>
</evidence>
<dbReference type="PANTHER" id="PTHR45774">
    <property type="entry name" value="BTB/POZ DOMAIN-CONTAINING"/>
    <property type="match status" value="1"/>
</dbReference>
<accession>A0AAV1ZDU3</accession>
<protein>
    <recommendedName>
        <fullName evidence="1">BTB domain-containing protein</fullName>
    </recommendedName>
</protein>
<dbReference type="Gene3D" id="3.30.710.10">
    <property type="entry name" value="Potassium Channel Kv1.1, Chain A"/>
    <property type="match status" value="1"/>
</dbReference>
<dbReference type="Pfam" id="PF07707">
    <property type="entry name" value="BACK"/>
    <property type="match status" value="1"/>
</dbReference>
<dbReference type="Pfam" id="PF00651">
    <property type="entry name" value="BTB"/>
    <property type="match status" value="1"/>
</dbReference>
<dbReference type="PROSITE" id="PS50097">
    <property type="entry name" value="BTB"/>
    <property type="match status" value="1"/>
</dbReference>
<gene>
    <name evidence="2" type="ORF">LARSCL_LOCUS4994</name>
</gene>